<evidence type="ECO:0000256" key="1">
    <source>
        <dbReference type="SAM" id="MobiDB-lite"/>
    </source>
</evidence>
<proteinExistence type="predicted"/>
<dbReference type="AlphaFoldDB" id="A0AAP0L8V6"/>
<feature type="region of interest" description="Disordered" evidence="1">
    <location>
        <begin position="1"/>
        <end position="26"/>
    </location>
</feature>
<dbReference type="Proteomes" id="UP001419268">
    <property type="component" value="Unassembled WGS sequence"/>
</dbReference>
<keyword evidence="3" id="KW-1185">Reference proteome</keyword>
<comment type="caution">
    <text evidence="2">The sequence shown here is derived from an EMBL/GenBank/DDBJ whole genome shotgun (WGS) entry which is preliminary data.</text>
</comment>
<dbReference type="EMBL" id="JBBNAG010000001">
    <property type="protein sequence ID" value="KAK9165932.1"/>
    <property type="molecule type" value="Genomic_DNA"/>
</dbReference>
<accession>A0AAP0L8V6</accession>
<evidence type="ECO:0000313" key="3">
    <source>
        <dbReference type="Proteomes" id="UP001419268"/>
    </source>
</evidence>
<reference evidence="2 3" key="1">
    <citation type="submission" date="2024-01" db="EMBL/GenBank/DDBJ databases">
        <title>Genome assemblies of Stephania.</title>
        <authorList>
            <person name="Yang L."/>
        </authorList>
    </citation>
    <scope>NUCLEOTIDE SEQUENCE [LARGE SCALE GENOMIC DNA]</scope>
    <source>
        <strain evidence="2">JXDWG</strain>
        <tissue evidence="2">Leaf</tissue>
    </source>
</reference>
<organism evidence="2 3">
    <name type="scientific">Stephania cephalantha</name>
    <dbReference type="NCBI Taxonomy" id="152367"/>
    <lineage>
        <taxon>Eukaryota</taxon>
        <taxon>Viridiplantae</taxon>
        <taxon>Streptophyta</taxon>
        <taxon>Embryophyta</taxon>
        <taxon>Tracheophyta</taxon>
        <taxon>Spermatophyta</taxon>
        <taxon>Magnoliopsida</taxon>
        <taxon>Ranunculales</taxon>
        <taxon>Menispermaceae</taxon>
        <taxon>Menispermoideae</taxon>
        <taxon>Cissampelideae</taxon>
        <taxon>Stephania</taxon>
    </lineage>
</organism>
<sequence length="94" mass="10372">MLNINPPRHSPLESLSTPPADASPELSKAPSVFTLSHPDGGASHLTYFSTFFFISRLMNLSYADWISQLEPDGGDKVEIITLFIGNYLFVPTFP</sequence>
<gene>
    <name evidence="2" type="ORF">Scep_001123</name>
</gene>
<evidence type="ECO:0000313" key="2">
    <source>
        <dbReference type="EMBL" id="KAK9165932.1"/>
    </source>
</evidence>
<name>A0AAP0L8V6_9MAGN</name>
<protein>
    <submittedName>
        <fullName evidence="2">Uncharacterized protein</fullName>
    </submittedName>
</protein>